<evidence type="ECO:0008006" key="3">
    <source>
        <dbReference type="Google" id="ProtNLM"/>
    </source>
</evidence>
<name>A0A6J8BBZ9_MYTCO</name>
<keyword evidence="2" id="KW-1185">Reference proteome</keyword>
<dbReference type="AlphaFoldDB" id="A0A6J8BBZ9"/>
<dbReference type="Proteomes" id="UP000507470">
    <property type="component" value="Unassembled WGS sequence"/>
</dbReference>
<proteinExistence type="predicted"/>
<accession>A0A6J8BBZ9</accession>
<reference evidence="1 2" key="1">
    <citation type="submission" date="2020-06" db="EMBL/GenBank/DDBJ databases">
        <authorList>
            <person name="Li R."/>
            <person name="Bekaert M."/>
        </authorList>
    </citation>
    <scope>NUCLEOTIDE SEQUENCE [LARGE SCALE GENOMIC DNA]</scope>
    <source>
        <strain evidence="2">wild</strain>
    </source>
</reference>
<sequence length="223" mass="25158">MAASGRLCDICETRDITVNATDWYPECGQRLCESCKSYHSAIKSKFENTVKILEKDVQYLIKKDLGKQTAISFSPIVELEIETVLPSLGSVNVITKESDIKLVNYRGKQAQILAIESPCVNKIQLKPVLENSQLPSGKDDKIIILDSCFLSHGRLAFSYKCMNKRLILLKDNGDNVNDIQLSFMPSSIVYITDNETVVGKCKSNEIKKYNKHDHFRLLIDPLL</sequence>
<evidence type="ECO:0000313" key="2">
    <source>
        <dbReference type="Proteomes" id="UP000507470"/>
    </source>
</evidence>
<gene>
    <name evidence="1" type="ORF">MCOR_17027</name>
</gene>
<protein>
    <recommendedName>
        <fullName evidence="3">B box-type domain-containing protein</fullName>
    </recommendedName>
</protein>
<evidence type="ECO:0000313" key="1">
    <source>
        <dbReference type="EMBL" id="CAC5381116.1"/>
    </source>
</evidence>
<organism evidence="1 2">
    <name type="scientific">Mytilus coruscus</name>
    <name type="common">Sea mussel</name>
    <dbReference type="NCBI Taxonomy" id="42192"/>
    <lineage>
        <taxon>Eukaryota</taxon>
        <taxon>Metazoa</taxon>
        <taxon>Spiralia</taxon>
        <taxon>Lophotrochozoa</taxon>
        <taxon>Mollusca</taxon>
        <taxon>Bivalvia</taxon>
        <taxon>Autobranchia</taxon>
        <taxon>Pteriomorphia</taxon>
        <taxon>Mytilida</taxon>
        <taxon>Mytiloidea</taxon>
        <taxon>Mytilidae</taxon>
        <taxon>Mytilinae</taxon>
        <taxon>Mytilus</taxon>
    </lineage>
</organism>
<dbReference type="EMBL" id="CACVKT020002993">
    <property type="protein sequence ID" value="CAC5381116.1"/>
    <property type="molecule type" value="Genomic_DNA"/>
</dbReference>